<reference evidence="4" key="1">
    <citation type="submission" date="2016-10" db="EMBL/GenBank/DDBJ databases">
        <authorList>
            <person name="Varghese N."/>
            <person name="Submissions S."/>
        </authorList>
    </citation>
    <scope>NUCLEOTIDE SEQUENCE [LARGE SCALE GENOMIC DNA]</scope>
    <source>
        <strain evidence="4">DSM 24740</strain>
    </source>
</reference>
<accession>A0A1H9PHE1</accession>
<name>A0A1H9PHE1_9BACT</name>
<dbReference type="Gene3D" id="3.90.190.10">
    <property type="entry name" value="Protein tyrosine phosphatase superfamily"/>
    <property type="match status" value="1"/>
</dbReference>
<organism evidence="3 4">
    <name type="scientific">Neolewinella agarilytica</name>
    <dbReference type="NCBI Taxonomy" id="478744"/>
    <lineage>
        <taxon>Bacteria</taxon>
        <taxon>Pseudomonadati</taxon>
        <taxon>Bacteroidota</taxon>
        <taxon>Saprospiria</taxon>
        <taxon>Saprospirales</taxon>
        <taxon>Lewinellaceae</taxon>
        <taxon>Neolewinella</taxon>
    </lineage>
</organism>
<dbReference type="RefSeq" id="WP_090173597.1">
    <property type="nucleotide sequence ID" value="NZ_FOFB01000052.1"/>
</dbReference>
<evidence type="ECO:0000313" key="4">
    <source>
        <dbReference type="Proteomes" id="UP000199021"/>
    </source>
</evidence>
<dbReference type="EMBL" id="FOFB01000052">
    <property type="protein sequence ID" value="SER47557.1"/>
    <property type="molecule type" value="Genomic_DNA"/>
</dbReference>
<dbReference type="PROSITE" id="PS00383">
    <property type="entry name" value="TYR_PHOSPHATASE_1"/>
    <property type="match status" value="1"/>
</dbReference>
<dbReference type="InterPro" id="IPR016130">
    <property type="entry name" value="Tyr_Pase_AS"/>
</dbReference>
<evidence type="ECO:0000313" key="3">
    <source>
        <dbReference type="EMBL" id="SER47557.1"/>
    </source>
</evidence>
<dbReference type="PROSITE" id="PS50056">
    <property type="entry name" value="TYR_PHOSPHATASE_2"/>
    <property type="match status" value="1"/>
</dbReference>
<feature type="region of interest" description="Disordered" evidence="1">
    <location>
        <begin position="216"/>
        <end position="236"/>
    </location>
</feature>
<sequence>MNDGPKDFMLKQLDDKFLKMSDLKSFYKNYGDGLLATEKETIKNKITSLRKIYRSKKINAVNIYGGTLSIGPRPGIGKLQELYKDGTDIIVTLLKKEENADDINIFTTDVDMDWVWFPLSASELSKDDDTINSLLAIYARLLGELKMGKSIHIHCAAGVHRTGLFTNGLLMFSGFDGSEARQLIYKMRPVTAIEKVEKHWAWSTSIVQEYLSNLPNEKGSKLAGRPASDQATPPTD</sequence>
<proteinExistence type="predicted"/>
<gene>
    <name evidence="3" type="ORF">SAMN05444359_1523</name>
</gene>
<protein>
    <recommendedName>
        <fullName evidence="2">Tyrosine specific protein phosphatases domain-containing protein</fullName>
    </recommendedName>
</protein>
<keyword evidence="4" id="KW-1185">Reference proteome</keyword>
<dbReference type="Proteomes" id="UP000199021">
    <property type="component" value="Unassembled WGS sequence"/>
</dbReference>
<dbReference type="InParanoid" id="A0A1H9PHE1"/>
<dbReference type="InterPro" id="IPR000387">
    <property type="entry name" value="Tyr_Pase_dom"/>
</dbReference>
<evidence type="ECO:0000259" key="2">
    <source>
        <dbReference type="PROSITE" id="PS50056"/>
    </source>
</evidence>
<dbReference type="STRING" id="478744.SAMN05444359_1523"/>
<dbReference type="InterPro" id="IPR029021">
    <property type="entry name" value="Prot-tyrosine_phosphatase-like"/>
</dbReference>
<dbReference type="AlphaFoldDB" id="A0A1H9PHE1"/>
<evidence type="ECO:0000256" key="1">
    <source>
        <dbReference type="SAM" id="MobiDB-lite"/>
    </source>
</evidence>
<dbReference type="SUPFAM" id="SSF52799">
    <property type="entry name" value="(Phosphotyrosine protein) phosphatases II"/>
    <property type="match status" value="1"/>
</dbReference>
<feature type="domain" description="Tyrosine specific protein phosphatases" evidence="2">
    <location>
        <begin position="128"/>
        <end position="189"/>
    </location>
</feature>